<gene>
    <name evidence="2" type="ORF">SLS53_000627</name>
</gene>
<evidence type="ECO:0000313" key="2">
    <source>
        <dbReference type="EMBL" id="KAK7748607.1"/>
    </source>
</evidence>
<evidence type="ECO:0000256" key="1">
    <source>
        <dbReference type="SAM" id="MobiDB-lite"/>
    </source>
</evidence>
<organism evidence="2 3">
    <name type="scientific">Cytospora paraplurivora</name>
    <dbReference type="NCBI Taxonomy" id="2898453"/>
    <lineage>
        <taxon>Eukaryota</taxon>
        <taxon>Fungi</taxon>
        <taxon>Dikarya</taxon>
        <taxon>Ascomycota</taxon>
        <taxon>Pezizomycotina</taxon>
        <taxon>Sordariomycetes</taxon>
        <taxon>Sordariomycetidae</taxon>
        <taxon>Diaporthales</taxon>
        <taxon>Cytosporaceae</taxon>
        <taxon>Cytospora</taxon>
    </lineage>
</organism>
<dbReference type="SUPFAM" id="SSF55729">
    <property type="entry name" value="Acyl-CoA N-acyltransferases (Nat)"/>
    <property type="match status" value="1"/>
</dbReference>
<sequence>MSDRKPRVELVPWDFDSQEHQERMYLQRLACGWRSEEVQKWAELGRAATKTLYWIVLRDDLAGREELISQHLAENPKASTIDPSSSCSVARKKTQQPRDAAPSRAFIPIGHIALDLRPAANQRLGLADDGTVWVAGLYVSYALQRHGFGREVMGQAERLASRDPSLAARWIVLDTMPREQQLSSAFVEKVYLAQGKPAPALAIQDWYEGQGYEAFAKEVAGYKWTNPETGEREDIDYLFLRKRLR</sequence>
<proteinExistence type="predicted"/>
<keyword evidence="3" id="KW-1185">Reference proteome</keyword>
<name>A0AAN9YN34_9PEZI</name>
<dbReference type="Gene3D" id="3.40.630.30">
    <property type="match status" value="1"/>
</dbReference>
<dbReference type="AlphaFoldDB" id="A0AAN9YN34"/>
<feature type="compositionally biased region" description="Polar residues" evidence="1">
    <location>
        <begin position="78"/>
        <end position="88"/>
    </location>
</feature>
<feature type="region of interest" description="Disordered" evidence="1">
    <location>
        <begin position="78"/>
        <end position="100"/>
    </location>
</feature>
<evidence type="ECO:0000313" key="3">
    <source>
        <dbReference type="Proteomes" id="UP001320245"/>
    </source>
</evidence>
<comment type="caution">
    <text evidence="2">The sequence shown here is derived from an EMBL/GenBank/DDBJ whole genome shotgun (WGS) entry which is preliminary data.</text>
</comment>
<dbReference type="InterPro" id="IPR016181">
    <property type="entry name" value="Acyl_CoA_acyltransferase"/>
</dbReference>
<dbReference type="Proteomes" id="UP001320245">
    <property type="component" value="Unassembled WGS sequence"/>
</dbReference>
<accession>A0AAN9YN34</accession>
<protein>
    <submittedName>
        <fullName evidence="2">Uncharacterized protein</fullName>
    </submittedName>
</protein>
<reference evidence="2 3" key="1">
    <citation type="journal article" date="2023" name="PLoS ONE">
        <title>Cytospora paraplurivora sp. nov. isolated from orchards with fruit tree decline syndrome in Ontario, Canada.</title>
        <authorList>
            <person name="Ilyukhin E."/>
            <person name="Nguyen H.D.T."/>
            <person name="Castle A.J."/>
            <person name="Ellouze W."/>
        </authorList>
    </citation>
    <scope>NUCLEOTIDE SEQUENCE [LARGE SCALE GENOMIC DNA]</scope>
    <source>
        <strain evidence="2 3">FDS-564</strain>
    </source>
</reference>
<dbReference type="EMBL" id="JAJSPL020000002">
    <property type="protein sequence ID" value="KAK7748607.1"/>
    <property type="molecule type" value="Genomic_DNA"/>
</dbReference>